<protein>
    <recommendedName>
        <fullName evidence="6">Phosphoribosylglycinamide formyltransferase</fullName>
        <ecNumber evidence="6">2.1.2.2</ecNumber>
    </recommendedName>
    <alternativeName>
        <fullName evidence="6">5'-phosphoribosylglycinamide transformylase</fullName>
    </alternativeName>
    <alternativeName>
        <fullName evidence="6">GAR transformylase</fullName>
        <shortName evidence="6">GART</shortName>
    </alternativeName>
</protein>
<name>A0ABM9NNU8_9GAMM</name>
<feature type="binding site" evidence="6">
    <location>
        <position position="65"/>
    </location>
    <ligand>
        <name>(6R)-10-formyltetrahydrofolate</name>
        <dbReference type="ChEBI" id="CHEBI:195366"/>
    </ligand>
</feature>
<evidence type="ECO:0000256" key="4">
    <source>
        <dbReference type="ARBA" id="ARBA00038440"/>
    </source>
</evidence>
<evidence type="ECO:0000313" key="9">
    <source>
        <dbReference type="Proteomes" id="UP001497533"/>
    </source>
</evidence>
<dbReference type="CDD" id="cd08645">
    <property type="entry name" value="FMT_core_GART"/>
    <property type="match status" value="1"/>
</dbReference>
<dbReference type="PANTHER" id="PTHR43369">
    <property type="entry name" value="PHOSPHORIBOSYLGLYCINAMIDE FORMYLTRANSFERASE"/>
    <property type="match status" value="1"/>
</dbReference>
<dbReference type="HAMAP" id="MF_01930">
    <property type="entry name" value="PurN"/>
    <property type="match status" value="1"/>
</dbReference>
<feature type="domain" description="Formyl transferase N-terminal" evidence="7">
    <location>
        <begin position="2"/>
        <end position="182"/>
    </location>
</feature>
<feature type="binding site" evidence="6">
    <location>
        <position position="107"/>
    </location>
    <ligand>
        <name>(6R)-10-formyltetrahydrofolate</name>
        <dbReference type="ChEBI" id="CHEBI:195366"/>
    </ligand>
</feature>
<dbReference type="EMBL" id="OZ034688">
    <property type="protein sequence ID" value="CAL1329149.1"/>
    <property type="molecule type" value="Genomic_DNA"/>
</dbReference>
<dbReference type="SUPFAM" id="SSF53328">
    <property type="entry name" value="Formyltransferase"/>
    <property type="match status" value="1"/>
</dbReference>
<evidence type="ECO:0000256" key="6">
    <source>
        <dbReference type="HAMAP-Rule" id="MF_01930"/>
    </source>
</evidence>
<keyword evidence="2 6" id="KW-0808">Transferase</keyword>
<feature type="active site" description="Proton donor" evidence="6">
    <location>
        <position position="109"/>
    </location>
</feature>
<proteinExistence type="inferred from homology"/>
<keyword evidence="9" id="KW-1185">Reference proteome</keyword>
<keyword evidence="3 6" id="KW-0658">Purine biosynthesis</keyword>
<comment type="similarity">
    <text evidence="4 6">Belongs to the GART family.</text>
</comment>
<dbReference type="InterPro" id="IPR036477">
    <property type="entry name" value="Formyl_transf_N_sf"/>
</dbReference>
<dbReference type="Proteomes" id="UP001497533">
    <property type="component" value="Chromosome"/>
</dbReference>
<dbReference type="InterPro" id="IPR004607">
    <property type="entry name" value="GART"/>
</dbReference>
<comment type="caution">
    <text evidence="6">Lacks conserved residue(s) required for the propagation of feature annotation.</text>
</comment>
<evidence type="ECO:0000256" key="2">
    <source>
        <dbReference type="ARBA" id="ARBA00022679"/>
    </source>
</evidence>
<evidence type="ECO:0000313" key="8">
    <source>
        <dbReference type="EMBL" id="CAL1329149.1"/>
    </source>
</evidence>
<feature type="site" description="Raises pKa of active site His" evidence="6">
    <location>
        <position position="145"/>
    </location>
</feature>
<evidence type="ECO:0000259" key="7">
    <source>
        <dbReference type="Pfam" id="PF00551"/>
    </source>
</evidence>
<comment type="pathway">
    <text evidence="1 6">Purine metabolism; IMP biosynthesis via de novo pathway; N(2)-formyl-N(1)-(5-phospho-D-ribosyl)glycinamide from N(1)-(5-phospho-D-ribosyl)glycinamide (10-formyl THF route): step 1/1.</text>
</comment>
<dbReference type="InterPro" id="IPR002376">
    <property type="entry name" value="Formyl_transf_N"/>
</dbReference>
<reference evidence="8" key="1">
    <citation type="submission" date="2024-04" db="EMBL/GenBank/DDBJ databases">
        <authorList>
            <person name="Manzano-Marin A."/>
            <person name="Manzano-Marin A."/>
            <person name="Alejandro Manzano Marin A."/>
        </authorList>
    </citation>
    <scope>NUCLEOTIDE SEQUENCE [LARGE SCALE GENOMIC DNA]</scope>
    <source>
        <strain evidence="8">TABTEA</strain>
    </source>
</reference>
<dbReference type="InterPro" id="IPR001555">
    <property type="entry name" value="GART_AS"/>
</dbReference>
<evidence type="ECO:0000256" key="5">
    <source>
        <dbReference type="ARBA" id="ARBA00047664"/>
    </source>
</evidence>
<dbReference type="GO" id="GO:0004644">
    <property type="term" value="F:phosphoribosylglycinamide formyltransferase activity"/>
    <property type="evidence" value="ECO:0007669"/>
    <property type="project" value="UniProtKB-EC"/>
</dbReference>
<evidence type="ECO:0000256" key="1">
    <source>
        <dbReference type="ARBA" id="ARBA00005054"/>
    </source>
</evidence>
<gene>
    <name evidence="6 8" type="primary">purN</name>
    <name evidence="8" type="ORF">PRHACTZTBTEA_224</name>
</gene>
<dbReference type="RefSeq" id="WP_341765200.1">
    <property type="nucleotide sequence ID" value="NZ_OZ034688.1"/>
</dbReference>
<dbReference type="Pfam" id="PF00551">
    <property type="entry name" value="Formyl_trans_N"/>
    <property type="match status" value="1"/>
</dbReference>
<organism evidence="8 9">
    <name type="scientific">Candidatus Providencia siddallii</name>
    <dbReference type="NCBI Taxonomy" id="1715285"/>
    <lineage>
        <taxon>Bacteria</taxon>
        <taxon>Pseudomonadati</taxon>
        <taxon>Pseudomonadota</taxon>
        <taxon>Gammaproteobacteria</taxon>
        <taxon>Enterobacterales</taxon>
        <taxon>Morganellaceae</taxon>
        <taxon>Providencia</taxon>
    </lineage>
</organism>
<accession>A0ABM9NNU8</accession>
<dbReference type="Gene3D" id="3.40.50.170">
    <property type="entry name" value="Formyl transferase, N-terminal domain"/>
    <property type="match status" value="1"/>
</dbReference>
<comment type="catalytic activity">
    <reaction evidence="5 6">
        <text>N(1)-(5-phospho-beta-D-ribosyl)glycinamide + (6R)-10-formyltetrahydrofolate = N(2)-formyl-N(1)-(5-phospho-beta-D-ribosyl)glycinamide + (6S)-5,6,7,8-tetrahydrofolate + H(+)</text>
        <dbReference type="Rhea" id="RHEA:15053"/>
        <dbReference type="ChEBI" id="CHEBI:15378"/>
        <dbReference type="ChEBI" id="CHEBI:57453"/>
        <dbReference type="ChEBI" id="CHEBI:143788"/>
        <dbReference type="ChEBI" id="CHEBI:147286"/>
        <dbReference type="ChEBI" id="CHEBI:195366"/>
        <dbReference type="EC" id="2.1.2.2"/>
    </reaction>
</comment>
<dbReference type="PROSITE" id="PS00373">
    <property type="entry name" value="GART"/>
    <property type="match status" value="1"/>
</dbReference>
<comment type="function">
    <text evidence="6">Catalyzes the transfer of a formyl group from 10-formyltetrahydrofolate to 5-phospho-ribosyl-glycinamide (GAR), producing 5-phospho-ribosyl-N-formylglycinamide (FGAR) and tetrahydrofolate.</text>
</comment>
<sequence>MKKIIVFISGNGEILQSLINNCKNGLIKANIIAVISNKKYAYGLFRAKKAKIPTFYIDKKNFINRNSYDKKLLKITKYLNPELIVLAGFMHILSLDFINFFKGKILNIHPSLLPKYPGLNTHNKVINNNEKEHGTTVHFVTEILDNGPIILQSKITISKKDTKDTLIKRIKIQEKNIYPLVVKWFISGRLIMKNNKAILDGHVLSIKGLK</sequence>
<dbReference type="EC" id="2.1.2.2" evidence="6"/>
<evidence type="ECO:0000256" key="3">
    <source>
        <dbReference type="ARBA" id="ARBA00022755"/>
    </source>
</evidence>
<dbReference type="NCBIfam" id="TIGR00639">
    <property type="entry name" value="PurN"/>
    <property type="match status" value="1"/>
</dbReference>
<dbReference type="PANTHER" id="PTHR43369:SF2">
    <property type="entry name" value="PHOSPHORIBOSYLGLYCINAMIDE FORMYLTRANSFERASE"/>
    <property type="match status" value="1"/>
</dbReference>